<proteinExistence type="predicted"/>
<dbReference type="STRING" id="387005.A0A183H5G2"/>
<dbReference type="WBParaSite" id="OFLC_0000272101-mRNA-1">
    <property type="protein sequence ID" value="OFLC_0000272101-mRNA-1"/>
    <property type="gene ID" value="OFLC_0000272101"/>
</dbReference>
<name>A0A183H5G2_9BILA</name>
<dbReference type="AlphaFoldDB" id="A0A183H5G2"/>
<gene>
    <name evidence="2" type="ORF">OFLC_LOCUS2724</name>
</gene>
<evidence type="ECO:0000313" key="4">
    <source>
        <dbReference type="WBParaSite" id="OFLC_0000272101-mRNA-1"/>
    </source>
</evidence>
<evidence type="ECO:0000313" key="3">
    <source>
        <dbReference type="Proteomes" id="UP000267606"/>
    </source>
</evidence>
<feature type="compositionally biased region" description="Polar residues" evidence="1">
    <location>
        <begin position="410"/>
        <end position="436"/>
    </location>
</feature>
<feature type="region of interest" description="Disordered" evidence="1">
    <location>
        <begin position="44"/>
        <end position="79"/>
    </location>
</feature>
<feature type="region of interest" description="Disordered" evidence="1">
    <location>
        <begin position="397"/>
        <end position="454"/>
    </location>
</feature>
<dbReference type="EMBL" id="UZAJ01001633">
    <property type="protein sequence ID" value="VDO34000.1"/>
    <property type="molecule type" value="Genomic_DNA"/>
</dbReference>
<sequence length="454" mass="50185">KTCAPKNEWKSKNSQGSFSNNLWCGNDSKVEIENQSSVAVAMLNEKRKPQTRPPRIFMNNSLGSEAQDSEGEGKTFRNKSNTNVVRYSGKMRYSCGDGINFEKMEANNKIKKSDDISGISSCDGFNPHREYASLEGVFELQSTGQNSAFSNSTFDKLLRNHDKNWNSPKQSKISATKKANYGQAGLSGVSNVIFKQHGFGKNIGSQPTGGIVVHDDDEKMKKNHKLRYGYPRTWFGYQSMKSKENLPWSFEGVYTEQSNSKPIRIQKRMLPEKKTNTPSSAPITLLKKNDFRNVGAVVLSASGEEAGESEKTVKSRNEKQETANLWEGSAVDGLTEQLNKQRLDISEESSNVNRLPAAYMSSNSMISKEKIVPRKPKQMDHGTSIISATDIARSDKLDGVKEATKPESCTELNLSDKSCSAANTPDSALSSDVSGTNKRRPRKSRVVANLGYGS</sequence>
<dbReference type="Proteomes" id="UP000267606">
    <property type="component" value="Unassembled WGS sequence"/>
</dbReference>
<reference evidence="4" key="1">
    <citation type="submission" date="2016-06" db="UniProtKB">
        <authorList>
            <consortium name="WormBaseParasite"/>
        </authorList>
    </citation>
    <scope>IDENTIFICATION</scope>
</reference>
<accession>A0A183H5G2</accession>
<organism evidence="4">
    <name type="scientific">Onchocerca flexuosa</name>
    <dbReference type="NCBI Taxonomy" id="387005"/>
    <lineage>
        <taxon>Eukaryota</taxon>
        <taxon>Metazoa</taxon>
        <taxon>Ecdysozoa</taxon>
        <taxon>Nematoda</taxon>
        <taxon>Chromadorea</taxon>
        <taxon>Rhabditida</taxon>
        <taxon>Spirurina</taxon>
        <taxon>Spiruromorpha</taxon>
        <taxon>Filarioidea</taxon>
        <taxon>Onchocercidae</taxon>
        <taxon>Onchocerca</taxon>
    </lineage>
</organism>
<evidence type="ECO:0000313" key="2">
    <source>
        <dbReference type="EMBL" id="VDO34000.1"/>
    </source>
</evidence>
<keyword evidence="3" id="KW-1185">Reference proteome</keyword>
<reference evidence="2 3" key="2">
    <citation type="submission" date="2018-11" db="EMBL/GenBank/DDBJ databases">
        <authorList>
            <consortium name="Pathogen Informatics"/>
        </authorList>
    </citation>
    <scope>NUCLEOTIDE SEQUENCE [LARGE SCALE GENOMIC DNA]</scope>
</reference>
<protein>
    <submittedName>
        <fullName evidence="4">GPBP1 protein</fullName>
    </submittedName>
</protein>
<feature type="region of interest" description="Disordered" evidence="1">
    <location>
        <begin position="1"/>
        <end position="20"/>
    </location>
</feature>
<evidence type="ECO:0000256" key="1">
    <source>
        <dbReference type="SAM" id="MobiDB-lite"/>
    </source>
</evidence>